<evidence type="ECO:0000313" key="1">
    <source>
        <dbReference type="EMBL" id="KYM96192.1"/>
    </source>
</evidence>
<evidence type="ECO:0000313" key="2">
    <source>
        <dbReference type="Proteomes" id="UP000078542"/>
    </source>
</evidence>
<protein>
    <submittedName>
        <fullName evidence="1">Uncharacterized protein</fullName>
    </submittedName>
</protein>
<keyword evidence="2" id="KW-1185">Reference proteome</keyword>
<gene>
    <name evidence="1" type="ORF">ALC62_13244</name>
</gene>
<reference evidence="1 2" key="1">
    <citation type="submission" date="2016-03" db="EMBL/GenBank/DDBJ databases">
        <title>Cyphomyrmex costatus WGS genome.</title>
        <authorList>
            <person name="Nygaard S."/>
            <person name="Hu H."/>
            <person name="Boomsma J."/>
            <person name="Zhang G."/>
        </authorList>
    </citation>
    <scope>NUCLEOTIDE SEQUENCE [LARGE SCALE GENOMIC DNA]</scope>
    <source>
        <strain evidence="1">MS0001</strain>
        <tissue evidence="1">Whole body</tissue>
    </source>
</reference>
<proteinExistence type="predicted"/>
<accession>A0A195C5S1</accession>
<dbReference type="AlphaFoldDB" id="A0A195C5S1"/>
<sequence>MRKIAPHPLECSSPVDLAYNIFCRLLFLLCRPIDRAGASTRARGKTTWLYRRVSTVLKPENQLPITPLGKASTPRVRPTVYNRSYGVVNSAFGDFKKIGPVDPLSHCSIRARAIPISNLATLLNDEGIRSTTILSGNVIVERGSRIGDVSKLKARVCPSLSSTAYFTSTVAGHSTKEPQAEKALAIQESANTFQDID</sequence>
<organism evidence="1 2">
    <name type="scientific">Cyphomyrmex costatus</name>
    <dbReference type="NCBI Taxonomy" id="456900"/>
    <lineage>
        <taxon>Eukaryota</taxon>
        <taxon>Metazoa</taxon>
        <taxon>Ecdysozoa</taxon>
        <taxon>Arthropoda</taxon>
        <taxon>Hexapoda</taxon>
        <taxon>Insecta</taxon>
        <taxon>Pterygota</taxon>
        <taxon>Neoptera</taxon>
        <taxon>Endopterygota</taxon>
        <taxon>Hymenoptera</taxon>
        <taxon>Apocrita</taxon>
        <taxon>Aculeata</taxon>
        <taxon>Formicoidea</taxon>
        <taxon>Formicidae</taxon>
        <taxon>Myrmicinae</taxon>
        <taxon>Cyphomyrmex</taxon>
    </lineage>
</organism>
<name>A0A195C5S1_9HYME</name>
<dbReference type="EMBL" id="KQ978231">
    <property type="protein sequence ID" value="KYM96192.1"/>
    <property type="molecule type" value="Genomic_DNA"/>
</dbReference>
<dbReference type="Proteomes" id="UP000078542">
    <property type="component" value="Unassembled WGS sequence"/>
</dbReference>